<protein>
    <submittedName>
        <fullName evidence="3">Uncharacterized protein</fullName>
    </submittedName>
</protein>
<evidence type="ECO:0000256" key="2">
    <source>
        <dbReference type="SAM" id="MobiDB-lite"/>
    </source>
</evidence>
<feature type="coiled-coil region" evidence="1">
    <location>
        <begin position="185"/>
        <end position="226"/>
    </location>
</feature>
<proteinExistence type="predicted"/>
<dbReference type="OrthoDB" id="4096789at2759"/>
<dbReference type="RefSeq" id="XP_024663446.1">
    <property type="nucleotide sequence ID" value="XM_024807678.1"/>
</dbReference>
<evidence type="ECO:0000313" key="4">
    <source>
        <dbReference type="Proteomes" id="UP000238350"/>
    </source>
</evidence>
<sequence>MQQRQQGYPNAPPRMGPRGIAPDVFSSQDSMLHSSRQQLEDALSFEMEETHRLNTAMKDLKLRFDKGLAVQSKLEHDVAERDDQIAKLQNELKELRKQTHAVESDLAQLTMEHINAQTKWLDQTSLLNEEITQLKREKRVASAKHQAEELAWADAAAAAVAKADELAPPKKSQMILPTPTESMEHHAQTLLVNELRLRLENLKEEINEVREVNSRLEEENEGFQLLLAEKTIDGGMSLADELASDNEETVGEDTIEANGETIQDEIKDETYREQLKELKQLKFETKSLQNHNKALRMSLERLVCRLLESEKFAKTIEESVPARKIGAFSTRVASYSGDSTSPQGRATRLSRGSTASTPAQWTSMLFNYHLSGNTGRRVLTLGVDDVVPEPPTPEPQTRSASRSSRSSGFSFSSQADEDGTIELPKRTSRGSQTKMRRLQMSG</sequence>
<evidence type="ECO:0000256" key="1">
    <source>
        <dbReference type="SAM" id="Coils"/>
    </source>
</evidence>
<dbReference type="PANTHER" id="PTHR38120:SF1">
    <property type="entry name" value="M PROTEIN, SEROTYPE 2.1"/>
    <property type="match status" value="1"/>
</dbReference>
<dbReference type="STRING" id="45607.A0A2T0FEU5"/>
<feature type="region of interest" description="Disordered" evidence="2">
    <location>
        <begin position="332"/>
        <end position="356"/>
    </location>
</feature>
<dbReference type="AlphaFoldDB" id="A0A2T0FEU5"/>
<comment type="caution">
    <text evidence="3">The sequence shown here is derived from an EMBL/GenBank/DDBJ whole genome shotgun (WGS) entry which is preliminary data.</text>
</comment>
<feature type="coiled-coil region" evidence="1">
    <location>
        <begin position="71"/>
        <end position="112"/>
    </location>
</feature>
<gene>
    <name evidence="3" type="ORF">B9G98_01120</name>
</gene>
<dbReference type="EMBL" id="NDIQ01000001">
    <property type="protein sequence ID" value="PRT53500.1"/>
    <property type="molecule type" value="Genomic_DNA"/>
</dbReference>
<feature type="compositionally biased region" description="Low complexity" evidence="2">
    <location>
        <begin position="398"/>
        <end position="413"/>
    </location>
</feature>
<accession>A0A2T0FEU5</accession>
<dbReference type="GeneID" id="36514869"/>
<reference evidence="3 4" key="1">
    <citation type="submission" date="2017-04" db="EMBL/GenBank/DDBJ databases">
        <title>Genome sequencing of [Candida] sorbophila.</title>
        <authorList>
            <person name="Ahn J.O."/>
        </authorList>
    </citation>
    <scope>NUCLEOTIDE SEQUENCE [LARGE SCALE GENOMIC DNA]</scope>
    <source>
        <strain evidence="3 4">DS02</strain>
    </source>
</reference>
<keyword evidence="4" id="KW-1185">Reference proteome</keyword>
<feature type="region of interest" description="Disordered" evidence="2">
    <location>
        <begin position="1"/>
        <end position="38"/>
    </location>
</feature>
<evidence type="ECO:0000313" key="3">
    <source>
        <dbReference type="EMBL" id="PRT53500.1"/>
    </source>
</evidence>
<feature type="compositionally biased region" description="Polar residues" evidence="2">
    <location>
        <begin position="25"/>
        <end position="37"/>
    </location>
</feature>
<name>A0A2T0FEU5_9ASCO</name>
<dbReference type="PANTHER" id="PTHR38120">
    <property type="entry name" value="EXPRESSED PROTEIN"/>
    <property type="match status" value="1"/>
</dbReference>
<keyword evidence="1" id="KW-0175">Coiled coil</keyword>
<feature type="region of interest" description="Disordered" evidence="2">
    <location>
        <begin position="384"/>
        <end position="442"/>
    </location>
</feature>
<dbReference type="Proteomes" id="UP000238350">
    <property type="component" value="Unassembled WGS sequence"/>
</dbReference>
<organism evidence="3 4">
    <name type="scientific">Wickerhamiella sorbophila</name>
    <dbReference type="NCBI Taxonomy" id="45607"/>
    <lineage>
        <taxon>Eukaryota</taxon>
        <taxon>Fungi</taxon>
        <taxon>Dikarya</taxon>
        <taxon>Ascomycota</taxon>
        <taxon>Saccharomycotina</taxon>
        <taxon>Dipodascomycetes</taxon>
        <taxon>Dipodascales</taxon>
        <taxon>Trichomonascaceae</taxon>
        <taxon>Wickerhamiella</taxon>
    </lineage>
</organism>